<comment type="subcellular location">
    <subcellularLocation>
        <location evidence="1">Cell membrane</location>
        <topology evidence="1">Single-pass type I membrane protein</topology>
    </subcellularLocation>
</comment>
<dbReference type="InterPro" id="IPR007110">
    <property type="entry name" value="Ig-like_dom"/>
</dbReference>
<proteinExistence type="predicted"/>
<comment type="function">
    <text evidence="15">Cell surface receptor that plays important roles in innate and adaptive immunity by amplifying inflammatory responses. Upon activation by various ligands such as PGLYRP1, HMGB1 or HSP70, multimerizes and forms a complex with transmembrane adapter TYROBP/DAP12. In turn, initiates a SYK-mediated cascade of tyrosine phosphorylation, activating multiple downstream mediators such as BTK, MAPK1, MAPK3 or phospholipase C-gamma. This cascade promotes the neutrophil- and macrophage-mediated release of pro-inflammatory cytokines and/or chemokines, as well as their migration and thereby amplifies inflammatory responses that are triggered by bacterial and fungal infections. By also promoting the amplification of inflammatory signals that are initially triggered by Toll-like receptor (TLR) and NOD-like receptor engagement, plays a major role in the pathophysiology of acute and chronic inflammatory diseases of different etiologies including septic shock and atherosclerosis.</text>
</comment>
<dbReference type="RefSeq" id="XP_029801038.1">
    <property type="nucleotide sequence ID" value="XM_029945178.1"/>
</dbReference>
<evidence type="ECO:0000256" key="13">
    <source>
        <dbReference type="ARBA" id="ARBA00023180"/>
    </source>
</evidence>
<protein>
    <recommendedName>
        <fullName evidence="2">Triggering receptor expressed on myeloid cells 1</fullName>
    </recommendedName>
</protein>
<evidence type="ECO:0000259" key="19">
    <source>
        <dbReference type="PROSITE" id="PS50835"/>
    </source>
</evidence>
<feature type="domain" description="Ig-like" evidence="19">
    <location>
        <begin position="30"/>
        <end position="123"/>
    </location>
</feature>
<feature type="transmembrane region" description="Helical" evidence="17">
    <location>
        <begin position="206"/>
        <end position="230"/>
    </location>
</feature>
<dbReference type="Proteomes" id="UP000472268">
    <property type="component" value="Chromosome 7"/>
</dbReference>
<keyword evidence="10 17" id="KW-0472">Membrane</keyword>
<keyword evidence="13" id="KW-0325">Glycoprotein</keyword>
<dbReference type="GeneID" id="115296702"/>
<dbReference type="GO" id="GO:0002250">
    <property type="term" value="P:adaptive immune response"/>
    <property type="evidence" value="ECO:0007669"/>
    <property type="project" value="UniProtKB-KW"/>
</dbReference>
<evidence type="ECO:0000256" key="15">
    <source>
        <dbReference type="ARBA" id="ARBA00045778"/>
    </source>
</evidence>
<dbReference type="AlphaFoldDB" id="A0A673TBT4"/>
<keyword evidence="11" id="KW-1015">Disulfide bond</keyword>
<dbReference type="OMA" id="MTDIIRV"/>
<evidence type="ECO:0000256" key="6">
    <source>
        <dbReference type="ARBA" id="ARBA00022729"/>
    </source>
</evidence>
<dbReference type="GO" id="GO:0045087">
    <property type="term" value="P:innate immune response"/>
    <property type="evidence" value="ECO:0007669"/>
    <property type="project" value="UniProtKB-KW"/>
</dbReference>
<dbReference type="InterPro" id="IPR013783">
    <property type="entry name" value="Ig-like_fold"/>
</dbReference>
<comment type="subunit">
    <text evidence="16">Monomer. Homomultimer; when activated. Interacts with TYROBP/DAP12. Interacts with TLR4.</text>
</comment>
<keyword evidence="4" id="KW-0399">Innate immunity</keyword>
<evidence type="ECO:0000256" key="10">
    <source>
        <dbReference type="ARBA" id="ARBA00023136"/>
    </source>
</evidence>
<dbReference type="InterPro" id="IPR036179">
    <property type="entry name" value="Ig-like_dom_sf"/>
</dbReference>
<dbReference type="InterPro" id="IPR003599">
    <property type="entry name" value="Ig_sub"/>
</dbReference>
<evidence type="ECO:0000256" key="17">
    <source>
        <dbReference type="SAM" id="Phobius"/>
    </source>
</evidence>
<dbReference type="PANTHER" id="PTHR19357">
    <property type="entry name" value="TRIGGERING RECEPTOR EXPRESSED ON MYELOID CELLS 1"/>
    <property type="match status" value="1"/>
</dbReference>
<evidence type="ECO:0000256" key="16">
    <source>
        <dbReference type="ARBA" id="ARBA00046918"/>
    </source>
</evidence>
<evidence type="ECO:0000256" key="9">
    <source>
        <dbReference type="ARBA" id="ARBA00023130"/>
    </source>
</evidence>
<keyword evidence="5 17" id="KW-0812">Transmembrane</keyword>
<reference evidence="20 21" key="1">
    <citation type="submission" date="2019-05" db="EMBL/GenBank/DDBJ databases">
        <title>A Chromosome-scale Meerkat (S. suricatta) Genome Assembly.</title>
        <authorList>
            <person name="Dudchenko O."/>
            <person name="Lieberman Aiden E."/>
            <person name="Tung J."/>
            <person name="Barreiro L.B."/>
            <person name="Clutton-Brock T.H."/>
        </authorList>
    </citation>
    <scope>NUCLEOTIDE SEQUENCE [LARGE SCALE GENOMIC DNA]</scope>
</reference>
<dbReference type="GO" id="GO:0030593">
    <property type="term" value="P:neutrophil chemotaxis"/>
    <property type="evidence" value="ECO:0007669"/>
    <property type="project" value="TreeGrafter"/>
</dbReference>
<dbReference type="CTD" id="54210"/>
<name>A0A673TBT4_SURSU</name>
<dbReference type="Pfam" id="PF07686">
    <property type="entry name" value="V-set"/>
    <property type="match status" value="1"/>
</dbReference>
<evidence type="ECO:0000256" key="4">
    <source>
        <dbReference type="ARBA" id="ARBA00022588"/>
    </source>
</evidence>
<dbReference type="PANTHER" id="PTHR19357:SF0">
    <property type="entry name" value="TRIGGERING RECEPTOR EXPRESSED ON MYELOID CELLS 1"/>
    <property type="match status" value="1"/>
</dbReference>
<gene>
    <name evidence="20" type="primary">TREM1</name>
</gene>
<keyword evidence="3" id="KW-1003">Cell membrane</keyword>
<evidence type="ECO:0000256" key="1">
    <source>
        <dbReference type="ARBA" id="ARBA00004251"/>
    </source>
</evidence>
<evidence type="ECO:0000313" key="21">
    <source>
        <dbReference type="Proteomes" id="UP000472268"/>
    </source>
</evidence>
<dbReference type="OrthoDB" id="8959642at2759"/>
<dbReference type="PROSITE" id="PS50835">
    <property type="entry name" value="IG_LIKE"/>
    <property type="match status" value="1"/>
</dbReference>
<reference evidence="20" key="2">
    <citation type="submission" date="2025-08" db="UniProtKB">
        <authorList>
            <consortium name="Ensembl"/>
        </authorList>
    </citation>
    <scope>IDENTIFICATION</scope>
</reference>
<sequence>MRKARVQGLLWMLFISELQAANEVTFRKREGETLNVNCPVAIEKYAFTQKAWQRLVDGREPQTLVVTQSTSGDPSQVNEGRYSLEDIPSEGILHVRMTNLQVKDSGRYRCVIYYSSKEPDVLSPLVRLVVTKDPSSTTASGEDHTRKLQIPTVPPTTTRAQITLITRPRTVTKLPPKSTVDLSSLSFGVNITDVTDVTSYGFRVSVISIIIIVLCGLLSKSLVFTVLIAVTQRSFGS</sequence>
<keyword evidence="12" id="KW-0675">Receptor</keyword>
<feature type="chain" id="PRO_5025474136" description="Triggering receptor expressed on myeloid cells 1" evidence="18">
    <location>
        <begin position="21"/>
        <end position="237"/>
    </location>
</feature>
<evidence type="ECO:0000256" key="8">
    <source>
        <dbReference type="ARBA" id="ARBA00022989"/>
    </source>
</evidence>
<evidence type="ECO:0000256" key="14">
    <source>
        <dbReference type="ARBA" id="ARBA00023319"/>
    </source>
</evidence>
<evidence type="ECO:0000256" key="18">
    <source>
        <dbReference type="SAM" id="SignalP"/>
    </source>
</evidence>
<dbReference type="GO" id="GO:0070945">
    <property type="term" value="P:neutrophil-mediated killing of gram-negative bacterium"/>
    <property type="evidence" value="ECO:0007669"/>
    <property type="project" value="TreeGrafter"/>
</dbReference>
<keyword evidence="14" id="KW-0393">Immunoglobulin domain</keyword>
<keyword evidence="8 17" id="KW-1133">Transmembrane helix</keyword>
<dbReference type="Gene3D" id="2.60.40.10">
    <property type="entry name" value="Immunoglobulins"/>
    <property type="match status" value="1"/>
</dbReference>
<feature type="signal peptide" evidence="18">
    <location>
        <begin position="1"/>
        <end position="20"/>
    </location>
</feature>
<dbReference type="SUPFAM" id="SSF48726">
    <property type="entry name" value="Immunoglobulin"/>
    <property type="match status" value="1"/>
</dbReference>
<keyword evidence="6 18" id="KW-0732">Signal</keyword>
<dbReference type="GO" id="GO:0005886">
    <property type="term" value="C:plasma membrane"/>
    <property type="evidence" value="ECO:0007669"/>
    <property type="project" value="UniProtKB-SubCell"/>
</dbReference>
<dbReference type="SMART" id="SM00409">
    <property type="entry name" value="IG"/>
    <property type="match status" value="1"/>
</dbReference>
<evidence type="ECO:0000313" key="20">
    <source>
        <dbReference type="Ensembl" id="ENSSSUP00005006449.1"/>
    </source>
</evidence>
<evidence type="ECO:0000256" key="2">
    <source>
        <dbReference type="ARBA" id="ARBA00021287"/>
    </source>
</evidence>
<dbReference type="InterPro" id="IPR013106">
    <property type="entry name" value="Ig_V-set"/>
</dbReference>
<evidence type="ECO:0000256" key="11">
    <source>
        <dbReference type="ARBA" id="ARBA00023157"/>
    </source>
</evidence>
<evidence type="ECO:0000256" key="12">
    <source>
        <dbReference type="ARBA" id="ARBA00023170"/>
    </source>
</evidence>
<keyword evidence="21" id="KW-1185">Reference proteome</keyword>
<dbReference type="Ensembl" id="ENSSSUT00005007450.1">
    <property type="protein sequence ID" value="ENSSSUP00005006449.1"/>
    <property type="gene ID" value="ENSSSUG00005004187.1"/>
</dbReference>
<keyword evidence="9" id="KW-1064">Adaptive immunity</keyword>
<keyword evidence="7" id="KW-0391">Immunity</keyword>
<evidence type="ECO:0000256" key="3">
    <source>
        <dbReference type="ARBA" id="ARBA00022475"/>
    </source>
</evidence>
<evidence type="ECO:0000256" key="5">
    <source>
        <dbReference type="ARBA" id="ARBA00022692"/>
    </source>
</evidence>
<evidence type="ECO:0000256" key="7">
    <source>
        <dbReference type="ARBA" id="ARBA00022859"/>
    </source>
</evidence>
<reference evidence="20" key="3">
    <citation type="submission" date="2025-09" db="UniProtKB">
        <authorList>
            <consortium name="Ensembl"/>
        </authorList>
    </citation>
    <scope>IDENTIFICATION</scope>
</reference>
<accession>A0A673TBT4</accession>
<organism evidence="20 21">
    <name type="scientific">Suricata suricatta</name>
    <name type="common">Meerkat</name>
    <dbReference type="NCBI Taxonomy" id="37032"/>
    <lineage>
        <taxon>Eukaryota</taxon>
        <taxon>Metazoa</taxon>
        <taxon>Chordata</taxon>
        <taxon>Craniata</taxon>
        <taxon>Vertebrata</taxon>
        <taxon>Euteleostomi</taxon>
        <taxon>Mammalia</taxon>
        <taxon>Eutheria</taxon>
        <taxon>Laurasiatheria</taxon>
        <taxon>Carnivora</taxon>
        <taxon>Feliformia</taxon>
        <taxon>Herpestidae</taxon>
        <taxon>Suricata</taxon>
    </lineage>
</organism>